<organism evidence="1 2">
    <name type="scientific">Brassica napus</name>
    <name type="common">Rape</name>
    <dbReference type="NCBI Taxonomy" id="3708"/>
    <lineage>
        <taxon>Eukaryota</taxon>
        <taxon>Viridiplantae</taxon>
        <taxon>Streptophyta</taxon>
        <taxon>Embryophyta</taxon>
        <taxon>Tracheophyta</taxon>
        <taxon>Spermatophyta</taxon>
        <taxon>Magnoliopsida</taxon>
        <taxon>eudicotyledons</taxon>
        <taxon>Gunneridae</taxon>
        <taxon>Pentapetalae</taxon>
        <taxon>rosids</taxon>
        <taxon>malvids</taxon>
        <taxon>Brassicales</taxon>
        <taxon>Brassicaceae</taxon>
        <taxon>Brassiceae</taxon>
        <taxon>Brassica</taxon>
    </lineage>
</organism>
<accession>A0A078H2S3</accession>
<dbReference type="AlphaFoldDB" id="A0A078H2S3"/>
<keyword evidence="2" id="KW-1185">Reference proteome</keyword>
<dbReference type="Gramene" id="CDY31714">
    <property type="protein sequence ID" value="CDY31714"/>
    <property type="gene ID" value="GSBRNA2T00050341001"/>
</dbReference>
<gene>
    <name evidence="1" type="primary">BnaA05g08330D</name>
    <name evidence="1" type="ORF">GSBRNA2T00050341001</name>
</gene>
<protein>
    <submittedName>
        <fullName evidence="1">BnaA05g08330D protein</fullName>
    </submittedName>
</protein>
<reference evidence="1 2" key="1">
    <citation type="journal article" date="2014" name="Science">
        <title>Plant genetics. Early allopolyploid evolution in the post-Neolithic Brassica napus oilseed genome.</title>
        <authorList>
            <person name="Chalhoub B."/>
            <person name="Denoeud F."/>
            <person name="Liu S."/>
            <person name="Parkin I.A."/>
            <person name="Tang H."/>
            <person name="Wang X."/>
            <person name="Chiquet J."/>
            <person name="Belcram H."/>
            <person name="Tong C."/>
            <person name="Samans B."/>
            <person name="Correa M."/>
            <person name="Da Silva C."/>
            <person name="Just J."/>
            <person name="Falentin C."/>
            <person name="Koh C.S."/>
            <person name="Le Clainche I."/>
            <person name="Bernard M."/>
            <person name="Bento P."/>
            <person name="Noel B."/>
            <person name="Labadie K."/>
            <person name="Alberti A."/>
            <person name="Charles M."/>
            <person name="Arnaud D."/>
            <person name="Guo H."/>
            <person name="Daviaud C."/>
            <person name="Alamery S."/>
            <person name="Jabbari K."/>
            <person name="Zhao M."/>
            <person name="Edger P.P."/>
            <person name="Chelaifa H."/>
            <person name="Tack D."/>
            <person name="Lassalle G."/>
            <person name="Mestiri I."/>
            <person name="Schnel N."/>
            <person name="Le Paslier M.C."/>
            <person name="Fan G."/>
            <person name="Renault V."/>
            <person name="Bayer P.E."/>
            <person name="Golicz A.A."/>
            <person name="Manoli S."/>
            <person name="Lee T.H."/>
            <person name="Thi V.H."/>
            <person name="Chalabi S."/>
            <person name="Hu Q."/>
            <person name="Fan C."/>
            <person name="Tollenaere R."/>
            <person name="Lu Y."/>
            <person name="Battail C."/>
            <person name="Shen J."/>
            <person name="Sidebottom C.H."/>
            <person name="Wang X."/>
            <person name="Canaguier A."/>
            <person name="Chauveau A."/>
            <person name="Berard A."/>
            <person name="Deniot G."/>
            <person name="Guan M."/>
            <person name="Liu Z."/>
            <person name="Sun F."/>
            <person name="Lim Y.P."/>
            <person name="Lyons E."/>
            <person name="Town C.D."/>
            <person name="Bancroft I."/>
            <person name="Wang X."/>
            <person name="Meng J."/>
            <person name="Ma J."/>
            <person name="Pires J.C."/>
            <person name="King G.J."/>
            <person name="Brunel D."/>
            <person name="Delourme R."/>
            <person name="Renard M."/>
            <person name="Aury J.M."/>
            <person name="Adams K.L."/>
            <person name="Batley J."/>
            <person name="Snowdon R.J."/>
            <person name="Tost J."/>
            <person name="Edwards D."/>
            <person name="Zhou Y."/>
            <person name="Hua W."/>
            <person name="Sharpe A.G."/>
            <person name="Paterson A.H."/>
            <person name="Guan C."/>
            <person name="Wincker P."/>
        </authorList>
    </citation>
    <scope>NUCLEOTIDE SEQUENCE [LARGE SCALE GENOMIC DNA]</scope>
    <source>
        <strain evidence="2">cv. Darmor-bzh</strain>
    </source>
</reference>
<proteinExistence type="predicted"/>
<dbReference type="Proteomes" id="UP000028999">
    <property type="component" value="Unassembled WGS sequence"/>
</dbReference>
<name>A0A078H2S3_BRANA</name>
<evidence type="ECO:0000313" key="2">
    <source>
        <dbReference type="Proteomes" id="UP000028999"/>
    </source>
</evidence>
<dbReference type="EMBL" id="LK032277">
    <property type="protein sequence ID" value="CDY31714.1"/>
    <property type="molecule type" value="Genomic_DNA"/>
</dbReference>
<evidence type="ECO:0000313" key="1">
    <source>
        <dbReference type="EMBL" id="CDY31714.1"/>
    </source>
</evidence>
<sequence length="20" mass="2308">MCVLFLMCVPLLLSDMYCGR</sequence>
<dbReference type="PaxDb" id="3708-A0A078H2S3"/>